<evidence type="ECO:0000259" key="3">
    <source>
        <dbReference type="Pfam" id="PF05368"/>
    </source>
</evidence>
<comment type="similarity">
    <text evidence="1">Belongs to the NmrA-type oxidoreductase family.</text>
</comment>
<keyword evidence="5" id="KW-1185">Reference proteome</keyword>
<evidence type="ECO:0000313" key="5">
    <source>
        <dbReference type="Proteomes" id="UP000027920"/>
    </source>
</evidence>
<evidence type="ECO:0000313" key="4">
    <source>
        <dbReference type="EMBL" id="KEF59136.1"/>
    </source>
</evidence>
<comment type="caution">
    <text evidence="4">The sequence shown here is derived from an EMBL/GenBank/DDBJ whole genome shotgun (WGS) entry which is preliminary data.</text>
</comment>
<reference evidence="4 5" key="1">
    <citation type="submission" date="2013-03" db="EMBL/GenBank/DDBJ databases">
        <title>The Genome Sequence of Exophiala aquamarina CBS 119918.</title>
        <authorList>
            <consortium name="The Broad Institute Genomics Platform"/>
            <person name="Cuomo C."/>
            <person name="de Hoog S."/>
            <person name="Gorbushina A."/>
            <person name="Walker B."/>
            <person name="Young S.K."/>
            <person name="Zeng Q."/>
            <person name="Gargeya S."/>
            <person name="Fitzgerald M."/>
            <person name="Haas B."/>
            <person name="Abouelleil A."/>
            <person name="Allen A.W."/>
            <person name="Alvarado L."/>
            <person name="Arachchi H.M."/>
            <person name="Berlin A.M."/>
            <person name="Chapman S.B."/>
            <person name="Gainer-Dewar J."/>
            <person name="Goldberg J."/>
            <person name="Griggs A."/>
            <person name="Gujja S."/>
            <person name="Hansen M."/>
            <person name="Howarth C."/>
            <person name="Imamovic A."/>
            <person name="Ireland A."/>
            <person name="Larimer J."/>
            <person name="McCowan C."/>
            <person name="Murphy C."/>
            <person name="Pearson M."/>
            <person name="Poon T.W."/>
            <person name="Priest M."/>
            <person name="Roberts A."/>
            <person name="Saif S."/>
            <person name="Shea T."/>
            <person name="Sisk P."/>
            <person name="Sykes S."/>
            <person name="Wortman J."/>
            <person name="Nusbaum C."/>
            <person name="Birren B."/>
        </authorList>
    </citation>
    <scope>NUCLEOTIDE SEQUENCE [LARGE SCALE GENOMIC DNA]</scope>
    <source>
        <strain evidence="4 5">CBS 119918</strain>
    </source>
</reference>
<dbReference type="InterPro" id="IPR051164">
    <property type="entry name" value="NmrA-like_oxidored"/>
</dbReference>
<dbReference type="HOGENOM" id="CLU_007383_8_6_1"/>
<dbReference type="SUPFAM" id="SSF51735">
    <property type="entry name" value="NAD(P)-binding Rossmann-fold domains"/>
    <property type="match status" value="1"/>
</dbReference>
<dbReference type="InterPro" id="IPR036291">
    <property type="entry name" value="NAD(P)-bd_dom_sf"/>
</dbReference>
<dbReference type="OrthoDB" id="3358371at2759"/>
<dbReference type="Gene3D" id="3.90.25.10">
    <property type="entry name" value="UDP-galactose 4-epimerase, domain 1"/>
    <property type="match status" value="1"/>
</dbReference>
<dbReference type="VEuPathDB" id="FungiDB:A1O9_03980"/>
<dbReference type="STRING" id="1182545.A0A072PGZ1"/>
<accession>A0A072PGZ1</accession>
<dbReference type="RefSeq" id="XP_013261726.1">
    <property type="nucleotide sequence ID" value="XM_013406272.1"/>
</dbReference>
<dbReference type="InterPro" id="IPR008030">
    <property type="entry name" value="NmrA-like"/>
</dbReference>
<evidence type="ECO:0000256" key="2">
    <source>
        <dbReference type="ARBA" id="ARBA00022857"/>
    </source>
</evidence>
<dbReference type="PANTHER" id="PTHR42748">
    <property type="entry name" value="NITROGEN METABOLITE REPRESSION PROTEIN NMRA FAMILY MEMBER"/>
    <property type="match status" value="1"/>
</dbReference>
<keyword evidence="2" id="KW-0521">NADP</keyword>
<dbReference type="AlphaFoldDB" id="A0A072PGZ1"/>
<feature type="domain" description="NmrA-like" evidence="3">
    <location>
        <begin position="1"/>
        <end position="312"/>
    </location>
</feature>
<dbReference type="PANTHER" id="PTHR42748:SF26">
    <property type="entry name" value="NMRA-LIKE DOMAIN-CONTAINING PROTEIN"/>
    <property type="match status" value="1"/>
</dbReference>
<dbReference type="EMBL" id="AMGV01000003">
    <property type="protein sequence ID" value="KEF59136.1"/>
    <property type="molecule type" value="Genomic_DNA"/>
</dbReference>
<evidence type="ECO:0000256" key="1">
    <source>
        <dbReference type="ARBA" id="ARBA00006328"/>
    </source>
</evidence>
<protein>
    <recommendedName>
        <fullName evidence="3">NmrA-like domain-containing protein</fullName>
    </recommendedName>
</protein>
<dbReference type="Proteomes" id="UP000027920">
    <property type="component" value="Unassembled WGS sequence"/>
</dbReference>
<dbReference type="Pfam" id="PF05368">
    <property type="entry name" value="NmrA"/>
    <property type="match status" value="1"/>
</dbReference>
<gene>
    <name evidence="4" type="ORF">A1O9_03980</name>
</gene>
<sequence>MSKLIVVVGITGNQGGSVAHRFLQDSNYRVRGVTRNPEAPKAKEFATRGVEIVQADLDEAKSLKKAFNKANVIFAVTNYWEPFFRPDCRQEAQEAGISCREHASHVEYRHGKNIADAAATEVDTLLPNGFLVSTLSHAGKCSKGAFKELYHFDAKADIFPDYVGSKHPGLASKMSCIQTGYFFTSYRLIPDLYLKKLSDGSFQMSLTTNPDKPAPHLDVVADMGNFVYAVSHRSPGGHYMAEGSTCSWSDWVRIWGEITDQKASYRHVTPRQMIDMAPDKEFGREVAEMFMYTSNPGYDGGMELITAADMRKEGIDCPMTSLEDFVRKTDWTDILSQ</sequence>
<proteinExistence type="inferred from homology"/>
<dbReference type="Gene3D" id="3.40.50.720">
    <property type="entry name" value="NAD(P)-binding Rossmann-like Domain"/>
    <property type="match status" value="1"/>
</dbReference>
<dbReference type="GeneID" id="25278913"/>
<dbReference type="GO" id="GO:0005634">
    <property type="term" value="C:nucleus"/>
    <property type="evidence" value="ECO:0007669"/>
    <property type="project" value="TreeGrafter"/>
</dbReference>
<organism evidence="4 5">
    <name type="scientific">Exophiala aquamarina CBS 119918</name>
    <dbReference type="NCBI Taxonomy" id="1182545"/>
    <lineage>
        <taxon>Eukaryota</taxon>
        <taxon>Fungi</taxon>
        <taxon>Dikarya</taxon>
        <taxon>Ascomycota</taxon>
        <taxon>Pezizomycotina</taxon>
        <taxon>Eurotiomycetes</taxon>
        <taxon>Chaetothyriomycetidae</taxon>
        <taxon>Chaetothyriales</taxon>
        <taxon>Herpotrichiellaceae</taxon>
        <taxon>Exophiala</taxon>
    </lineage>
</organism>
<name>A0A072PGZ1_9EURO</name>